<protein>
    <submittedName>
        <fullName evidence="1">Uncharacterized protein</fullName>
    </submittedName>
</protein>
<gene>
    <name evidence="1" type="ORF">HanXRQr2_Chr04g0175371</name>
</gene>
<dbReference type="AlphaFoldDB" id="A0A9K3JAM5"/>
<sequence>MPSLRQLYTTMRKHENTHTIQTRRLHQIRRETHTLVKDSQSVTSIFMKLYIKLGVTSLS</sequence>
<organism evidence="1 2">
    <name type="scientific">Helianthus annuus</name>
    <name type="common">Common sunflower</name>
    <dbReference type="NCBI Taxonomy" id="4232"/>
    <lineage>
        <taxon>Eukaryota</taxon>
        <taxon>Viridiplantae</taxon>
        <taxon>Streptophyta</taxon>
        <taxon>Embryophyta</taxon>
        <taxon>Tracheophyta</taxon>
        <taxon>Spermatophyta</taxon>
        <taxon>Magnoliopsida</taxon>
        <taxon>eudicotyledons</taxon>
        <taxon>Gunneridae</taxon>
        <taxon>Pentapetalae</taxon>
        <taxon>asterids</taxon>
        <taxon>campanulids</taxon>
        <taxon>Asterales</taxon>
        <taxon>Asteraceae</taxon>
        <taxon>Asteroideae</taxon>
        <taxon>Heliantheae alliance</taxon>
        <taxon>Heliantheae</taxon>
        <taxon>Helianthus</taxon>
    </lineage>
</organism>
<proteinExistence type="predicted"/>
<keyword evidence="2" id="KW-1185">Reference proteome</keyword>
<accession>A0A9K3JAM5</accession>
<dbReference type="EMBL" id="MNCJ02000319">
    <property type="protein sequence ID" value="KAF5810925.1"/>
    <property type="molecule type" value="Genomic_DNA"/>
</dbReference>
<dbReference type="Gramene" id="mRNA:HanXRQr2_Chr04g0175371">
    <property type="protein sequence ID" value="CDS:HanXRQr2_Chr04g0175371.1"/>
    <property type="gene ID" value="HanXRQr2_Chr04g0175371"/>
</dbReference>
<reference evidence="1" key="2">
    <citation type="submission" date="2020-06" db="EMBL/GenBank/DDBJ databases">
        <title>Helianthus annuus Genome sequencing and assembly Release 2.</title>
        <authorList>
            <person name="Gouzy J."/>
            <person name="Langlade N."/>
            <person name="Munos S."/>
        </authorList>
    </citation>
    <scope>NUCLEOTIDE SEQUENCE</scope>
    <source>
        <tissue evidence="1">Leaves</tissue>
    </source>
</reference>
<reference evidence="1" key="1">
    <citation type="journal article" date="2017" name="Nature">
        <title>The sunflower genome provides insights into oil metabolism, flowering and Asterid evolution.</title>
        <authorList>
            <person name="Badouin H."/>
            <person name="Gouzy J."/>
            <person name="Grassa C.J."/>
            <person name="Murat F."/>
            <person name="Staton S.E."/>
            <person name="Cottret L."/>
            <person name="Lelandais-Briere C."/>
            <person name="Owens G.L."/>
            <person name="Carrere S."/>
            <person name="Mayjonade B."/>
            <person name="Legrand L."/>
            <person name="Gill N."/>
            <person name="Kane N.C."/>
            <person name="Bowers J.E."/>
            <person name="Hubner S."/>
            <person name="Bellec A."/>
            <person name="Berard A."/>
            <person name="Berges H."/>
            <person name="Blanchet N."/>
            <person name="Boniface M.C."/>
            <person name="Brunel D."/>
            <person name="Catrice O."/>
            <person name="Chaidir N."/>
            <person name="Claudel C."/>
            <person name="Donnadieu C."/>
            <person name="Faraut T."/>
            <person name="Fievet G."/>
            <person name="Helmstetter N."/>
            <person name="King M."/>
            <person name="Knapp S.J."/>
            <person name="Lai Z."/>
            <person name="Le Paslier M.C."/>
            <person name="Lippi Y."/>
            <person name="Lorenzon L."/>
            <person name="Mandel J.R."/>
            <person name="Marage G."/>
            <person name="Marchand G."/>
            <person name="Marquand E."/>
            <person name="Bret-Mestries E."/>
            <person name="Morien E."/>
            <person name="Nambeesan S."/>
            <person name="Nguyen T."/>
            <person name="Pegot-Espagnet P."/>
            <person name="Pouilly N."/>
            <person name="Raftis F."/>
            <person name="Sallet E."/>
            <person name="Schiex T."/>
            <person name="Thomas J."/>
            <person name="Vandecasteele C."/>
            <person name="Vares D."/>
            <person name="Vear F."/>
            <person name="Vautrin S."/>
            <person name="Crespi M."/>
            <person name="Mangin B."/>
            <person name="Burke J.M."/>
            <person name="Salse J."/>
            <person name="Munos S."/>
            <person name="Vincourt P."/>
            <person name="Rieseberg L.H."/>
            <person name="Langlade N.B."/>
        </authorList>
    </citation>
    <scope>NUCLEOTIDE SEQUENCE</scope>
    <source>
        <tissue evidence="1">Leaves</tissue>
    </source>
</reference>
<evidence type="ECO:0000313" key="1">
    <source>
        <dbReference type="EMBL" id="KAF5810925.1"/>
    </source>
</evidence>
<name>A0A9K3JAM5_HELAN</name>
<comment type="caution">
    <text evidence="1">The sequence shown here is derived from an EMBL/GenBank/DDBJ whole genome shotgun (WGS) entry which is preliminary data.</text>
</comment>
<dbReference type="Proteomes" id="UP000215914">
    <property type="component" value="Unassembled WGS sequence"/>
</dbReference>
<evidence type="ECO:0000313" key="2">
    <source>
        <dbReference type="Proteomes" id="UP000215914"/>
    </source>
</evidence>